<protein>
    <submittedName>
        <fullName evidence="1">Uncharacterized protein</fullName>
    </submittedName>
</protein>
<dbReference type="AlphaFoldDB" id="A0A0A9FV53"/>
<name>A0A0A9FV53_ARUDO</name>
<reference evidence="1" key="2">
    <citation type="journal article" date="2015" name="Data Brief">
        <title>Shoot transcriptome of the giant reed, Arundo donax.</title>
        <authorList>
            <person name="Barrero R.A."/>
            <person name="Guerrero F.D."/>
            <person name="Moolhuijzen P."/>
            <person name="Goolsby J.A."/>
            <person name="Tidwell J."/>
            <person name="Bellgard S.E."/>
            <person name="Bellgard M.I."/>
        </authorList>
    </citation>
    <scope>NUCLEOTIDE SEQUENCE</scope>
    <source>
        <tissue evidence="1">Shoot tissue taken approximately 20 cm above the soil surface</tissue>
    </source>
</reference>
<sequence>MRVIMRRCSTRHLGSPLHHQFWQHELGQEMYKGLGATTYRDAWRALQPAHPTHLGSDRRPYGAG</sequence>
<evidence type="ECO:0000313" key="1">
    <source>
        <dbReference type="EMBL" id="JAE16735.1"/>
    </source>
</evidence>
<dbReference type="EMBL" id="GBRH01181161">
    <property type="protein sequence ID" value="JAE16735.1"/>
    <property type="molecule type" value="Transcribed_RNA"/>
</dbReference>
<accession>A0A0A9FV53</accession>
<organism evidence="1">
    <name type="scientific">Arundo donax</name>
    <name type="common">Giant reed</name>
    <name type="synonym">Donax arundinaceus</name>
    <dbReference type="NCBI Taxonomy" id="35708"/>
    <lineage>
        <taxon>Eukaryota</taxon>
        <taxon>Viridiplantae</taxon>
        <taxon>Streptophyta</taxon>
        <taxon>Embryophyta</taxon>
        <taxon>Tracheophyta</taxon>
        <taxon>Spermatophyta</taxon>
        <taxon>Magnoliopsida</taxon>
        <taxon>Liliopsida</taxon>
        <taxon>Poales</taxon>
        <taxon>Poaceae</taxon>
        <taxon>PACMAD clade</taxon>
        <taxon>Arundinoideae</taxon>
        <taxon>Arundineae</taxon>
        <taxon>Arundo</taxon>
    </lineage>
</organism>
<reference evidence="1" key="1">
    <citation type="submission" date="2014-09" db="EMBL/GenBank/DDBJ databases">
        <authorList>
            <person name="Magalhaes I.L.F."/>
            <person name="Oliveira U."/>
            <person name="Santos F.R."/>
            <person name="Vidigal T.H.D.A."/>
            <person name="Brescovit A.D."/>
            <person name="Santos A.J."/>
        </authorList>
    </citation>
    <scope>NUCLEOTIDE SEQUENCE</scope>
    <source>
        <tissue evidence="1">Shoot tissue taken approximately 20 cm above the soil surface</tissue>
    </source>
</reference>
<proteinExistence type="predicted"/>